<sequence>MMLAAGSPEHPTKEPGRLSKALMRLWMKPATIVANDQLADRFHLITLEGPALADVAWLPGQKVQIAMGSAFAMRTYTPIEWNASAGRTCILGYAHGDSPGSTWVRSVAPGDQCDIFGPRASLDLSRLHDPLFIIGDETSMGLVYAATHQDPTRHVLACLEVADVEAARRVAGHLGLHDVALFARGGDDAHITAMQVTVSDAAATGASSVLTGNAGTIQALRQNLRLQSVSAARVVTKAYWAPGKTGLD</sequence>
<evidence type="ECO:0000313" key="3">
    <source>
        <dbReference type="Proteomes" id="UP000549617"/>
    </source>
</evidence>
<dbReference type="InterPro" id="IPR039261">
    <property type="entry name" value="FNR_nucleotide-bd"/>
</dbReference>
<dbReference type="Gene3D" id="3.40.50.80">
    <property type="entry name" value="Nucleotide-binding domain of ferredoxin-NADP reductase (FNR) module"/>
    <property type="match status" value="1"/>
</dbReference>
<dbReference type="InterPro" id="IPR017938">
    <property type="entry name" value="Riboflavin_synthase-like_b-brl"/>
</dbReference>
<reference evidence="2 3" key="1">
    <citation type="submission" date="2020-08" db="EMBL/GenBank/DDBJ databases">
        <title>Genomic Encyclopedia of Type Strains, Phase IV (KMG-IV): sequencing the most valuable type-strain genomes for metagenomic binning, comparative biology and taxonomic classification.</title>
        <authorList>
            <person name="Goeker M."/>
        </authorList>
    </citation>
    <scope>NUCLEOTIDE SEQUENCE [LARGE SCALE GENOMIC DNA]</scope>
    <source>
        <strain evidence="2 3">DSM 25079</strain>
    </source>
</reference>
<dbReference type="CDD" id="cd06193">
    <property type="entry name" value="siderophore_interacting"/>
    <property type="match status" value="1"/>
</dbReference>
<evidence type="ECO:0000313" key="2">
    <source>
        <dbReference type="EMBL" id="MBB5684886.1"/>
    </source>
</evidence>
<dbReference type="InterPro" id="IPR039374">
    <property type="entry name" value="SIP_fam"/>
</dbReference>
<evidence type="ECO:0000259" key="1">
    <source>
        <dbReference type="PROSITE" id="PS51384"/>
    </source>
</evidence>
<dbReference type="Proteomes" id="UP000549617">
    <property type="component" value="Unassembled WGS sequence"/>
</dbReference>
<dbReference type="EMBL" id="JACIJC010000001">
    <property type="protein sequence ID" value="MBB5684886.1"/>
    <property type="molecule type" value="Genomic_DNA"/>
</dbReference>
<keyword evidence="3" id="KW-1185">Reference proteome</keyword>
<dbReference type="PANTHER" id="PTHR30157:SF0">
    <property type="entry name" value="NADPH-DEPENDENT FERRIC-CHELATE REDUCTASE"/>
    <property type="match status" value="1"/>
</dbReference>
<proteinExistence type="predicted"/>
<dbReference type="Pfam" id="PF08021">
    <property type="entry name" value="FAD_binding_9"/>
    <property type="match status" value="1"/>
</dbReference>
<protein>
    <submittedName>
        <fullName evidence="2">NADPH-dependent ferric siderophore reductase</fullName>
    </submittedName>
</protein>
<organism evidence="2 3">
    <name type="scientific">Sphingobium boeckii</name>
    <dbReference type="NCBI Taxonomy" id="1082345"/>
    <lineage>
        <taxon>Bacteria</taxon>
        <taxon>Pseudomonadati</taxon>
        <taxon>Pseudomonadota</taxon>
        <taxon>Alphaproteobacteria</taxon>
        <taxon>Sphingomonadales</taxon>
        <taxon>Sphingomonadaceae</taxon>
        <taxon>Sphingobium</taxon>
    </lineage>
</organism>
<dbReference type="GO" id="GO:0016491">
    <property type="term" value="F:oxidoreductase activity"/>
    <property type="evidence" value="ECO:0007669"/>
    <property type="project" value="InterPro"/>
</dbReference>
<dbReference type="PANTHER" id="PTHR30157">
    <property type="entry name" value="FERRIC REDUCTASE, NADPH-DEPENDENT"/>
    <property type="match status" value="1"/>
</dbReference>
<dbReference type="AlphaFoldDB" id="A0A7W9AG78"/>
<accession>A0A7W9AG78</accession>
<dbReference type="InterPro" id="IPR017927">
    <property type="entry name" value="FAD-bd_FR_type"/>
</dbReference>
<name>A0A7W9AG78_9SPHN</name>
<dbReference type="PROSITE" id="PS51384">
    <property type="entry name" value="FAD_FR"/>
    <property type="match status" value="1"/>
</dbReference>
<dbReference type="SUPFAM" id="SSF63380">
    <property type="entry name" value="Riboflavin synthase domain-like"/>
    <property type="match status" value="1"/>
</dbReference>
<comment type="caution">
    <text evidence="2">The sequence shown here is derived from an EMBL/GenBank/DDBJ whole genome shotgun (WGS) entry which is preliminary data.</text>
</comment>
<feature type="domain" description="FAD-binding FR-type" evidence="1">
    <location>
        <begin position="25"/>
        <end position="125"/>
    </location>
</feature>
<dbReference type="InterPro" id="IPR013113">
    <property type="entry name" value="SIP_FAD-bd"/>
</dbReference>
<gene>
    <name evidence="2" type="ORF">FHS49_000877</name>
</gene>
<dbReference type="Gene3D" id="2.40.30.10">
    <property type="entry name" value="Translation factors"/>
    <property type="match status" value="1"/>
</dbReference>